<dbReference type="Pfam" id="PF13977">
    <property type="entry name" value="TetR_C_6"/>
    <property type="match status" value="1"/>
</dbReference>
<dbReference type="Proteomes" id="UP000266915">
    <property type="component" value="Unassembled WGS sequence"/>
</dbReference>
<keyword evidence="3 5" id="KW-0238">DNA-binding</keyword>
<dbReference type="InterPro" id="IPR039538">
    <property type="entry name" value="BetI_C"/>
</dbReference>
<comment type="caution">
    <text evidence="7">The sequence shown here is derived from an EMBL/GenBank/DDBJ whole genome shotgun (WGS) entry which is preliminary data.</text>
</comment>
<feature type="DNA-binding region" description="H-T-H motif" evidence="5">
    <location>
        <begin position="30"/>
        <end position="49"/>
    </location>
</feature>
<dbReference type="RefSeq" id="WP_085514001.1">
    <property type="nucleotide sequence ID" value="NZ_FXAP01000006.1"/>
</dbReference>
<dbReference type="InterPro" id="IPR001647">
    <property type="entry name" value="HTH_TetR"/>
</dbReference>
<organism evidence="7 8">
    <name type="scientific">Plantibacter flavus</name>
    <dbReference type="NCBI Taxonomy" id="150123"/>
    <lineage>
        <taxon>Bacteria</taxon>
        <taxon>Bacillati</taxon>
        <taxon>Actinomycetota</taxon>
        <taxon>Actinomycetes</taxon>
        <taxon>Micrococcales</taxon>
        <taxon>Microbacteriaceae</taxon>
        <taxon>Plantibacter</taxon>
    </lineage>
</organism>
<dbReference type="EMBL" id="RKHL01000001">
    <property type="protein sequence ID" value="ROR82945.1"/>
    <property type="molecule type" value="Genomic_DNA"/>
</dbReference>
<protein>
    <submittedName>
        <fullName evidence="7">TetR family transcriptional regulator</fullName>
    </submittedName>
</protein>
<evidence type="ECO:0000256" key="1">
    <source>
        <dbReference type="ARBA" id="ARBA00022491"/>
    </source>
</evidence>
<dbReference type="PANTHER" id="PTHR30055:SF234">
    <property type="entry name" value="HTH-TYPE TRANSCRIPTIONAL REGULATOR BETI"/>
    <property type="match status" value="1"/>
</dbReference>
<evidence type="ECO:0000256" key="4">
    <source>
        <dbReference type="ARBA" id="ARBA00023163"/>
    </source>
</evidence>
<keyword evidence="4" id="KW-0804">Transcription</keyword>
<accession>A0A3N2C617</accession>
<dbReference type="PROSITE" id="PS50977">
    <property type="entry name" value="HTH_TETR_2"/>
    <property type="match status" value="1"/>
</dbReference>
<dbReference type="GO" id="GO:0003700">
    <property type="term" value="F:DNA-binding transcription factor activity"/>
    <property type="evidence" value="ECO:0007669"/>
    <property type="project" value="TreeGrafter"/>
</dbReference>
<keyword evidence="1" id="KW-0678">Repressor</keyword>
<dbReference type="InterPro" id="IPR050109">
    <property type="entry name" value="HTH-type_TetR-like_transc_reg"/>
</dbReference>
<evidence type="ECO:0000256" key="3">
    <source>
        <dbReference type="ARBA" id="ARBA00023125"/>
    </source>
</evidence>
<dbReference type="InterPro" id="IPR009057">
    <property type="entry name" value="Homeodomain-like_sf"/>
</dbReference>
<dbReference type="Gene3D" id="1.10.357.10">
    <property type="entry name" value="Tetracycline Repressor, domain 2"/>
    <property type="match status" value="1"/>
</dbReference>
<evidence type="ECO:0000313" key="8">
    <source>
        <dbReference type="Proteomes" id="UP000266915"/>
    </source>
</evidence>
<evidence type="ECO:0000259" key="6">
    <source>
        <dbReference type="PROSITE" id="PS50977"/>
    </source>
</evidence>
<gene>
    <name evidence="7" type="ORF">EDD42_3047</name>
</gene>
<evidence type="ECO:0000256" key="2">
    <source>
        <dbReference type="ARBA" id="ARBA00023015"/>
    </source>
</evidence>
<keyword evidence="2" id="KW-0805">Transcription regulation</keyword>
<dbReference type="Pfam" id="PF00440">
    <property type="entry name" value="TetR_N"/>
    <property type="match status" value="1"/>
</dbReference>
<feature type="domain" description="HTH tetR-type" evidence="6">
    <location>
        <begin position="7"/>
        <end position="67"/>
    </location>
</feature>
<dbReference type="InterPro" id="IPR036271">
    <property type="entry name" value="Tet_transcr_reg_TetR-rel_C_sf"/>
</dbReference>
<dbReference type="GO" id="GO:0000976">
    <property type="term" value="F:transcription cis-regulatory region binding"/>
    <property type="evidence" value="ECO:0007669"/>
    <property type="project" value="TreeGrafter"/>
</dbReference>
<dbReference type="SUPFAM" id="SSF48498">
    <property type="entry name" value="Tetracyclin repressor-like, C-terminal domain"/>
    <property type="match status" value="1"/>
</dbReference>
<keyword evidence="8" id="KW-1185">Reference proteome</keyword>
<sequence>MARTMDPDAQARISRAVWEVLGERGPHGLTLRAVAEQAGCTTGLVLHRFPDKRALLLHARDLLHDRTAARTEALEAEAATPRDALRAVLRQALSLTDETRQEARVWLGYLAAALDDEVLAERHRAGHGVFVARTRRLVAGIRPELTEAEVAATATVVVGFIEGVSTLSTADDDHYDASAQLAALDRLLLILGLDGTGQV</sequence>
<name>A0A3N2C617_9MICO</name>
<dbReference type="AlphaFoldDB" id="A0A3N2C617"/>
<proteinExistence type="predicted"/>
<dbReference type="SUPFAM" id="SSF46689">
    <property type="entry name" value="Homeodomain-like"/>
    <property type="match status" value="1"/>
</dbReference>
<evidence type="ECO:0000313" key="7">
    <source>
        <dbReference type="EMBL" id="ROR82945.1"/>
    </source>
</evidence>
<evidence type="ECO:0000256" key="5">
    <source>
        <dbReference type="PROSITE-ProRule" id="PRU00335"/>
    </source>
</evidence>
<dbReference type="PANTHER" id="PTHR30055">
    <property type="entry name" value="HTH-TYPE TRANSCRIPTIONAL REGULATOR RUTR"/>
    <property type="match status" value="1"/>
</dbReference>
<reference evidence="7 8" key="1">
    <citation type="submission" date="2018-11" db="EMBL/GenBank/DDBJ databases">
        <title>Sequencing the genomes of 1000 actinobacteria strains.</title>
        <authorList>
            <person name="Klenk H.-P."/>
        </authorList>
    </citation>
    <scope>NUCLEOTIDE SEQUENCE [LARGE SCALE GENOMIC DNA]</scope>
    <source>
        <strain evidence="7 8">DSM 14012</strain>
    </source>
</reference>